<dbReference type="RefSeq" id="WP_163456770.1">
    <property type="nucleotide sequence ID" value="NZ_JAAGOH010000006.1"/>
</dbReference>
<dbReference type="Pfam" id="PF08811">
    <property type="entry name" value="DUF1800"/>
    <property type="match status" value="1"/>
</dbReference>
<dbReference type="AlphaFoldDB" id="A0A7C9TKG6"/>
<evidence type="ECO:0000313" key="2">
    <source>
        <dbReference type="EMBL" id="NDY90907.1"/>
    </source>
</evidence>
<sequence>MRRRDWLGLAALSPWSGVRAQTAPRCDVEDPGWRLRDRVGLAATPLGPDDPREPDAWLQAQLAPRGPGWSAAVQTTTDSLLVSRLGAGAVLEEIAKLRSSEGRKDSREFARELMQQASQRALLRAAGSRHPLVEQCVWFWFNHFNVAGAGPVLPGLVGDMEERCIRPHVLGSFREMLEAVITHPAMLIYLNNDRNVAGRINENLARELLELHTLGVDGGYTQADVQEVGKVLTGLGVSGDGRPGKARPGKPDQSFHEGASRFDLRLHAKGERTVLGRPLGGQGWQAMQQLLDRLVAHPATARHIARKLCLYWVGDQPPVELVDSVAQAFRDSQGQLGRTTAHLLRHPAFTRSLGQQFRSPWQFLVGGARWCLHVDPRPLQAERLRPMLSALGQGLYQRSTPDGYPLDSAAWQGSGQLAARFEVARDLAAGLPFKAPASDAPLIPVDITAGGAWACTRARLAPDTLAALEKASSRAQRTALFLASPDFMRR</sequence>
<keyword evidence="3" id="KW-1185">Reference proteome</keyword>
<dbReference type="InterPro" id="IPR014917">
    <property type="entry name" value="DUF1800"/>
</dbReference>
<evidence type="ECO:0000256" key="1">
    <source>
        <dbReference type="SAM" id="MobiDB-lite"/>
    </source>
</evidence>
<proteinExistence type="predicted"/>
<accession>A0A7C9TKG6</accession>
<organism evidence="2 3">
    <name type="scientific">Ideonella livida</name>
    <dbReference type="NCBI Taxonomy" id="2707176"/>
    <lineage>
        <taxon>Bacteria</taxon>
        <taxon>Pseudomonadati</taxon>
        <taxon>Pseudomonadota</taxon>
        <taxon>Betaproteobacteria</taxon>
        <taxon>Burkholderiales</taxon>
        <taxon>Sphaerotilaceae</taxon>
        <taxon>Ideonella</taxon>
    </lineage>
</organism>
<comment type="caution">
    <text evidence="2">The sequence shown here is derived from an EMBL/GenBank/DDBJ whole genome shotgun (WGS) entry which is preliminary data.</text>
</comment>
<gene>
    <name evidence="2" type="ORF">G3A44_06825</name>
</gene>
<evidence type="ECO:0000313" key="3">
    <source>
        <dbReference type="Proteomes" id="UP000484255"/>
    </source>
</evidence>
<protein>
    <submittedName>
        <fullName evidence="2">DUF1800 domain-containing protein</fullName>
    </submittedName>
</protein>
<dbReference type="EMBL" id="JAAGOH010000006">
    <property type="protein sequence ID" value="NDY90907.1"/>
    <property type="molecule type" value="Genomic_DNA"/>
</dbReference>
<feature type="region of interest" description="Disordered" evidence="1">
    <location>
        <begin position="237"/>
        <end position="256"/>
    </location>
</feature>
<dbReference type="Proteomes" id="UP000484255">
    <property type="component" value="Unassembled WGS sequence"/>
</dbReference>
<reference evidence="2 3" key="1">
    <citation type="submission" date="2020-02" db="EMBL/GenBank/DDBJ databases">
        <title>Ideonella bacterium strain TBM-1.</title>
        <authorList>
            <person name="Chen W.-M."/>
        </authorList>
    </citation>
    <scope>NUCLEOTIDE SEQUENCE [LARGE SCALE GENOMIC DNA]</scope>
    <source>
        <strain evidence="2 3">TBM-1</strain>
    </source>
</reference>
<name>A0A7C9TKG6_9BURK</name>